<evidence type="ECO:0008006" key="4">
    <source>
        <dbReference type="Google" id="ProtNLM"/>
    </source>
</evidence>
<reference evidence="2" key="1">
    <citation type="journal article" date="2014" name="Int. J. Syst. Evol. Microbiol.">
        <title>Complete genome sequence of Corynebacterium casei LMG S-19264T (=DSM 44701T), isolated from a smear-ripened cheese.</title>
        <authorList>
            <consortium name="US DOE Joint Genome Institute (JGI-PGF)"/>
            <person name="Walter F."/>
            <person name="Albersmeier A."/>
            <person name="Kalinowski J."/>
            <person name="Ruckert C."/>
        </authorList>
    </citation>
    <scope>NUCLEOTIDE SEQUENCE</scope>
    <source>
        <strain evidence="2">JCM 4633</strain>
    </source>
</reference>
<feature type="signal peptide" evidence="1">
    <location>
        <begin position="1"/>
        <end position="24"/>
    </location>
</feature>
<reference evidence="2" key="2">
    <citation type="submission" date="2020-09" db="EMBL/GenBank/DDBJ databases">
        <authorList>
            <person name="Sun Q."/>
            <person name="Ohkuma M."/>
        </authorList>
    </citation>
    <scope>NUCLEOTIDE SEQUENCE</scope>
    <source>
        <strain evidence="2">JCM 4633</strain>
    </source>
</reference>
<feature type="chain" id="PRO_5039314795" description="Secreted protein" evidence="1">
    <location>
        <begin position="25"/>
        <end position="215"/>
    </location>
</feature>
<gene>
    <name evidence="2" type="ORF">GCM10010507_09970</name>
</gene>
<proteinExistence type="predicted"/>
<dbReference type="AlphaFoldDB" id="A0A918TA92"/>
<name>A0A918TA92_STRCJ</name>
<organism evidence="2 3">
    <name type="scientific">Streptomyces cinnamoneus</name>
    <name type="common">Streptoverticillium cinnamoneum</name>
    <dbReference type="NCBI Taxonomy" id="53446"/>
    <lineage>
        <taxon>Bacteria</taxon>
        <taxon>Bacillati</taxon>
        <taxon>Actinomycetota</taxon>
        <taxon>Actinomycetes</taxon>
        <taxon>Kitasatosporales</taxon>
        <taxon>Streptomycetaceae</taxon>
        <taxon>Streptomyces</taxon>
        <taxon>Streptomyces cinnamoneus group</taxon>
    </lineage>
</organism>
<dbReference type="Proteomes" id="UP000646244">
    <property type="component" value="Unassembled WGS sequence"/>
</dbReference>
<comment type="caution">
    <text evidence="2">The sequence shown here is derived from an EMBL/GenBank/DDBJ whole genome shotgun (WGS) entry which is preliminary data.</text>
</comment>
<evidence type="ECO:0000313" key="3">
    <source>
        <dbReference type="Proteomes" id="UP000646244"/>
    </source>
</evidence>
<keyword evidence="1" id="KW-0732">Signal</keyword>
<dbReference type="RefSeq" id="WP_229844583.1">
    <property type="nucleotide sequence ID" value="NZ_BMVB01000003.1"/>
</dbReference>
<accession>A0A918TA92</accession>
<dbReference type="EMBL" id="BMVB01000003">
    <property type="protein sequence ID" value="GHC38448.1"/>
    <property type="molecule type" value="Genomic_DNA"/>
</dbReference>
<evidence type="ECO:0000256" key="1">
    <source>
        <dbReference type="SAM" id="SignalP"/>
    </source>
</evidence>
<protein>
    <recommendedName>
        <fullName evidence="4">Secreted protein</fullName>
    </recommendedName>
</protein>
<evidence type="ECO:0000313" key="2">
    <source>
        <dbReference type="EMBL" id="GHC38448.1"/>
    </source>
</evidence>
<sequence>MRKTALVALVGALLATGATFEASATATAAANATTANATTANATITNSTTANVSDGAVSAAALPEKFATHSAALARLREGGLASKFPKPKSSGNCTTRAKGVTNCTSLEKINKKTVEGMRIFAQKSGCKIQITGGTEWGHAPRNVPDPDNHAKYKSHWNGYKLDVSTQAGDGGTCVTNYVTTHYRRDGSVDGHPRYISGGGNWYVNEGNHWDVTYF</sequence>